<reference evidence="3" key="1">
    <citation type="journal article" date="2019" name="Int. J. Syst. Evol. Microbiol.">
        <title>The Global Catalogue of Microorganisms (GCM) 10K type strain sequencing project: providing services to taxonomists for standard genome sequencing and annotation.</title>
        <authorList>
            <consortium name="The Broad Institute Genomics Platform"/>
            <consortium name="The Broad Institute Genome Sequencing Center for Infectious Disease"/>
            <person name="Wu L."/>
            <person name="Ma J."/>
        </authorList>
    </citation>
    <scope>NUCLEOTIDE SEQUENCE [LARGE SCALE GENOMIC DNA]</scope>
    <source>
        <strain evidence="3">CGMCC 1.8860</strain>
    </source>
</reference>
<accession>A0ABQ2PQ62</accession>
<feature type="domain" description="Gfo/Idh/MocA-like oxidoreductase N-terminal" evidence="1">
    <location>
        <begin position="3"/>
        <end position="102"/>
    </location>
</feature>
<gene>
    <name evidence="2" type="ORF">GCM10010971_29460</name>
</gene>
<dbReference type="InterPro" id="IPR000683">
    <property type="entry name" value="Gfo/Idh/MocA-like_OxRdtase_N"/>
</dbReference>
<dbReference type="Pfam" id="PF01408">
    <property type="entry name" value="GFO_IDH_MocA"/>
    <property type="match status" value="1"/>
</dbReference>
<dbReference type="InterPro" id="IPR036291">
    <property type="entry name" value="NAD(P)-bd_dom_sf"/>
</dbReference>
<proteinExistence type="predicted"/>
<evidence type="ECO:0000259" key="1">
    <source>
        <dbReference type="Pfam" id="PF01408"/>
    </source>
</evidence>
<evidence type="ECO:0000313" key="2">
    <source>
        <dbReference type="EMBL" id="GGP27127.1"/>
    </source>
</evidence>
<sequence>MQIGFAGMGAVVQTAYLPALQRLGMADTPCYGFDTDPARAPAGVMRCDSLQDLLSRPLDILFITTSSTSHLPVLHSALASPVPRICVEKPVVASLAQMAQLNSLIAVPAHARRVLALDHWMARLSWLLPGAERHRVDPHWLPADHQGHDLALALPEITRLEGFLQEPSGLNGAGEAIALNFATGQPDTRQLQHPDGVILDTGTHVLALMRELIHRLGGEDTLQLQLAHAKDRLGRPIVRTDLVTAEGEAHLHGRISGITTDIWLNKYAGPAGGQKGIAIHLRDGRIIRQDRQGNLDVLTLTHGAHSVSWSLPGPIYDHCLAAVLGPKGPFVQAAAYTRRRMAEVTCLLQIQQLLRGPH</sequence>
<evidence type="ECO:0000313" key="3">
    <source>
        <dbReference type="Proteomes" id="UP000621859"/>
    </source>
</evidence>
<dbReference type="RefSeq" id="WP_188695422.1">
    <property type="nucleotide sequence ID" value="NZ_BMLY01000005.1"/>
</dbReference>
<comment type="caution">
    <text evidence="2">The sequence shown here is derived from an EMBL/GenBank/DDBJ whole genome shotgun (WGS) entry which is preliminary data.</text>
</comment>
<dbReference type="EMBL" id="BMLY01000005">
    <property type="protein sequence ID" value="GGP27127.1"/>
    <property type="molecule type" value="Genomic_DNA"/>
</dbReference>
<organism evidence="2 3">
    <name type="scientific">Silvimonas amylolytica</name>
    <dbReference type="NCBI Taxonomy" id="449663"/>
    <lineage>
        <taxon>Bacteria</taxon>
        <taxon>Pseudomonadati</taxon>
        <taxon>Pseudomonadota</taxon>
        <taxon>Betaproteobacteria</taxon>
        <taxon>Neisseriales</taxon>
        <taxon>Chitinibacteraceae</taxon>
        <taxon>Silvimonas</taxon>
    </lineage>
</organism>
<dbReference type="SUPFAM" id="SSF51735">
    <property type="entry name" value="NAD(P)-binding Rossmann-fold domains"/>
    <property type="match status" value="1"/>
</dbReference>
<dbReference type="Gene3D" id="3.40.50.720">
    <property type="entry name" value="NAD(P)-binding Rossmann-like Domain"/>
    <property type="match status" value="1"/>
</dbReference>
<keyword evidence="3" id="KW-1185">Reference proteome</keyword>
<protein>
    <recommendedName>
        <fullName evidence="1">Gfo/Idh/MocA-like oxidoreductase N-terminal domain-containing protein</fullName>
    </recommendedName>
</protein>
<dbReference type="Proteomes" id="UP000621859">
    <property type="component" value="Unassembled WGS sequence"/>
</dbReference>
<name>A0ABQ2PQ62_9NEIS</name>